<dbReference type="Proteomes" id="UP001201812">
    <property type="component" value="Unassembled WGS sequence"/>
</dbReference>
<name>A0AAD4N909_9BILA</name>
<accession>A0AAD4N909</accession>
<organism evidence="2 3">
    <name type="scientific">Ditylenchus destructor</name>
    <dbReference type="NCBI Taxonomy" id="166010"/>
    <lineage>
        <taxon>Eukaryota</taxon>
        <taxon>Metazoa</taxon>
        <taxon>Ecdysozoa</taxon>
        <taxon>Nematoda</taxon>
        <taxon>Chromadorea</taxon>
        <taxon>Rhabditida</taxon>
        <taxon>Tylenchina</taxon>
        <taxon>Tylenchomorpha</taxon>
        <taxon>Sphaerularioidea</taxon>
        <taxon>Anguinidae</taxon>
        <taxon>Anguininae</taxon>
        <taxon>Ditylenchus</taxon>
    </lineage>
</organism>
<proteinExistence type="predicted"/>
<feature type="region of interest" description="Disordered" evidence="1">
    <location>
        <begin position="684"/>
        <end position="718"/>
    </location>
</feature>
<reference evidence="2" key="1">
    <citation type="submission" date="2022-01" db="EMBL/GenBank/DDBJ databases">
        <title>Genome Sequence Resource for Two Populations of Ditylenchus destructor, the Migratory Endoparasitic Phytonematode.</title>
        <authorList>
            <person name="Zhang H."/>
            <person name="Lin R."/>
            <person name="Xie B."/>
        </authorList>
    </citation>
    <scope>NUCLEOTIDE SEQUENCE</scope>
    <source>
        <strain evidence="2">BazhouSP</strain>
    </source>
</reference>
<evidence type="ECO:0000313" key="2">
    <source>
        <dbReference type="EMBL" id="KAI1717959.1"/>
    </source>
</evidence>
<keyword evidence="3" id="KW-1185">Reference proteome</keyword>
<evidence type="ECO:0000313" key="3">
    <source>
        <dbReference type="Proteomes" id="UP001201812"/>
    </source>
</evidence>
<protein>
    <submittedName>
        <fullName evidence="2">Uncharacterized protein</fullName>
    </submittedName>
</protein>
<comment type="caution">
    <text evidence="2">The sequence shown here is derived from an EMBL/GenBank/DDBJ whole genome shotgun (WGS) entry which is preliminary data.</text>
</comment>
<dbReference type="EMBL" id="JAKKPZ010000008">
    <property type="protein sequence ID" value="KAI1717959.1"/>
    <property type="molecule type" value="Genomic_DNA"/>
</dbReference>
<sequence length="718" mass="81147">MTPGSSERRSRFRTKRISLKPCQVCAYYGLCESDEEGEELRIAPITKQNRDSDQTTFVAPSFRCSLPVSDFQSPVSEDASFDNQTESLEKDIVKHTKAKQNRDSDQTTFVAPSFRCSLPVSDFQTTATQTENLEDDLTDRTKAKQNRDSDQTTFVAPSFRCSLPVSHFQSTVCEDASFDTQTESLENDIMERSKKYSVLSRTDGFSSPTQKENEEAQLPMNDDVIISDVESPPRQGNMARYSIIVPPPYRPGPVDTKAQPKPWRMEAKTLSICPRIPRRTNEHSAEQRNSFDKLQPTECAARNSIVSPVRTTKRQFERKIASPLDNETIANSKPKDSLREIQLNYITPTLAPRRRKSVFFSEYNTTYVYSDDKQGHFHISGTDSFEYAKSGKVDEIVNHSLAEDVENIRLGENSINNLSGSLGPMMMESLMDSTVLMDSDETNINESIVFGWQKKDGKTDKEEVPKIDCNQPGTSKQSQQFNILADSSMWDAGGVDDPSFYDNTVQFNDIEPSILDDSLPLTQQSRRCPEWPTIVDNSLGMSNSPASSNGHESYTVFGSQADSDNAFGAQMDSTILYGSQLESDDSLDSPKIKHIVIRASPKKKPLKYVLAAPKIQRNNPDSPTVVEDGLRRSKRNRIQTLDPGHLQKPIYERDAYGNETLVGVETCTVHNKLLTKHKTADPKTAFEMERQMQHRKKLEREKKKEVKELLSKNYSRYK</sequence>
<dbReference type="AlphaFoldDB" id="A0AAD4N909"/>
<evidence type="ECO:0000256" key="1">
    <source>
        <dbReference type="SAM" id="MobiDB-lite"/>
    </source>
</evidence>
<feature type="compositionally biased region" description="Basic and acidic residues" evidence="1">
    <location>
        <begin position="684"/>
        <end position="710"/>
    </location>
</feature>
<gene>
    <name evidence="2" type="ORF">DdX_06368</name>
</gene>